<accession>A0A4P6JRC8</accession>
<gene>
    <name evidence="3" type="ORF">EPA93_15635</name>
</gene>
<evidence type="ECO:0000259" key="2">
    <source>
        <dbReference type="Pfam" id="PF13592"/>
    </source>
</evidence>
<evidence type="ECO:0000313" key="3">
    <source>
        <dbReference type="EMBL" id="QBD77346.1"/>
    </source>
</evidence>
<dbReference type="EMBL" id="CP035758">
    <property type="protein sequence ID" value="QBD77346.1"/>
    <property type="molecule type" value="Genomic_DNA"/>
</dbReference>
<dbReference type="SUPFAM" id="SSF46689">
    <property type="entry name" value="Homeodomain-like"/>
    <property type="match status" value="1"/>
</dbReference>
<dbReference type="Pfam" id="PF13592">
    <property type="entry name" value="HTH_33"/>
    <property type="match status" value="1"/>
</dbReference>
<dbReference type="InterPro" id="IPR025959">
    <property type="entry name" value="Winged_HTH_dom"/>
</dbReference>
<protein>
    <submittedName>
        <fullName evidence="3">Transposase</fullName>
    </submittedName>
</protein>
<proteinExistence type="predicted"/>
<feature type="region of interest" description="Disordered" evidence="1">
    <location>
        <begin position="146"/>
        <end position="179"/>
    </location>
</feature>
<reference evidence="3 4" key="1">
    <citation type="submission" date="2019-01" db="EMBL/GenBank/DDBJ databases">
        <title>Ktedonosporobacter rubrisoli SCAWS-G2.</title>
        <authorList>
            <person name="Huang Y."/>
            <person name="Yan B."/>
        </authorList>
    </citation>
    <scope>NUCLEOTIDE SEQUENCE [LARGE SCALE GENOMIC DNA]</scope>
    <source>
        <strain evidence="3 4">SCAWS-G2</strain>
    </source>
</reference>
<dbReference type="AlphaFoldDB" id="A0A4P6JRC8"/>
<feature type="compositionally biased region" description="Basic residues" evidence="1">
    <location>
        <begin position="162"/>
        <end position="171"/>
    </location>
</feature>
<sequence length="179" mass="20234">MAKRVTVQADLTSQELHDHYRSATNSVERTHWHILWLMKEGHTPDEIASLLGYTARWVRTIVQRWNRAGEQGIVDHRLTLKGAPCLLSVEQQQELDHALDQPPADGGLWNGPKVAAWMAQRLGRPVDPRLGWEYLQRLGRSTCVLRPQHEQSDQGAQQALKKTARGGRKAARAVSRSPD</sequence>
<dbReference type="OrthoDB" id="459824at2"/>
<evidence type="ECO:0000256" key="1">
    <source>
        <dbReference type="SAM" id="MobiDB-lite"/>
    </source>
</evidence>
<dbReference type="InterPro" id="IPR009057">
    <property type="entry name" value="Homeodomain-like_sf"/>
</dbReference>
<organism evidence="3 4">
    <name type="scientific">Ktedonosporobacter rubrisoli</name>
    <dbReference type="NCBI Taxonomy" id="2509675"/>
    <lineage>
        <taxon>Bacteria</taxon>
        <taxon>Bacillati</taxon>
        <taxon>Chloroflexota</taxon>
        <taxon>Ktedonobacteria</taxon>
        <taxon>Ktedonobacterales</taxon>
        <taxon>Ktedonosporobacteraceae</taxon>
        <taxon>Ktedonosporobacter</taxon>
    </lineage>
</organism>
<evidence type="ECO:0000313" key="4">
    <source>
        <dbReference type="Proteomes" id="UP000290365"/>
    </source>
</evidence>
<dbReference type="Pfam" id="PF13384">
    <property type="entry name" value="HTH_23"/>
    <property type="match status" value="1"/>
</dbReference>
<keyword evidence="4" id="KW-1185">Reference proteome</keyword>
<name>A0A4P6JRC8_KTERU</name>
<dbReference type="Proteomes" id="UP000290365">
    <property type="component" value="Chromosome"/>
</dbReference>
<dbReference type="KEGG" id="kbs:EPA93_15635"/>
<feature type="domain" description="Winged helix-turn helix" evidence="2">
    <location>
        <begin position="105"/>
        <end position="163"/>
    </location>
</feature>